<sequence length="433" mass="47313">MKTAHFSKFPIVLALLLTLRSAVKQIVAVDGMSGTWELLLNSTGVVAMHVALTHLNTVVLYDQTSSGRSAYHLPRGLPCPSVSTDADDRKESGCWAHSMEYDVATNTIRPLSIRTDTWCSSGSFLSDGTLEQTGGYKQGARRIRYFRPCADRNCDWNESSSTFLAEGRWYATNQVLPDGERVIIVGGLNVFSYEFIPKSRDDEGAYDLPFLHDTREPHVKGGNNLYPFVHLSSDGNLFIFANRDSILFDYRRGTVLRTFPRLPGDGSRNYPSTGSSVMLPLEHLDNFQRVEVMVCGGAATGAFQATLNGDFYQGLSSCGRMVITGDDPRWEMEDMPGPRLMSDMLLLPTGDVLLINGATHGCAGWEKAINPVLAPTSTNRRTHKVGDSLSSAPRRSLGCIIRRPSSSPTAAFSSAVATLISDTTSPGTLTPRS</sequence>
<proteinExistence type="predicted"/>
<evidence type="ECO:0000313" key="4">
    <source>
        <dbReference type="Proteomes" id="UP000639772"/>
    </source>
</evidence>
<dbReference type="Proteomes" id="UP000639772">
    <property type="component" value="Unassembled WGS sequence"/>
</dbReference>
<keyword evidence="1" id="KW-0732">Signal</keyword>
<dbReference type="InterPro" id="IPR009880">
    <property type="entry name" value="Glyoxal_oxidase_N"/>
</dbReference>
<dbReference type="Pfam" id="PF07250">
    <property type="entry name" value="Glyoxal_oxid_N"/>
    <property type="match status" value="1"/>
</dbReference>
<reference evidence="3 4" key="1">
    <citation type="journal article" date="2020" name="Nat. Food">
        <title>A phased Vanilla planifolia genome enables genetic improvement of flavour and production.</title>
        <authorList>
            <person name="Hasing T."/>
            <person name="Tang H."/>
            <person name="Brym M."/>
            <person name="Khazi F."/>
            <person name="Huang T."/>
            <person name="Chambers A.H."/>
        </authorList>
    </citation>
    <scope>NUCLEOTIDE SEQUENCE [LARGE SCALE GENOMIC DNA]</scope>
    <source>
        <tissue evidence="3">Leaf</tissue>
    </source>
</reference>
<evidence type="ECO:0000259" key="2">
    <source>
        <dbReference type="Pfam" id="PF07250"/>
    </source>
</evidence>
<feature type="signal peptide" evidence="1">
    <location>
        <begin position="1"/>
        <end position="28"/>
    </location>
</feature>
<evidence type="ECO:0000256" key="1">
    <source>
        <dbReference type="SAM" id="SignalP"/>
    </source>
</evidence>
<feature type="domain" description="Glyoxal oxidase N-terminal" evidence="2">
    <location>
        <begin position="48"/>
        <end position="379"/>
    </location>
</feature>
<evidence type="ECO:0000313" key="3">
    <source>
        <dbReference type="EMBL" id="KAG0487640.1"/>
    </source>
</evidence>
<dbReference type="OrthoDB" id="2019572at2759"/>
<dbReference type="Gene3D" id="2.130.10.80">
    <property type="entry name" value="Galactose oxidase/kelch, beta-propeller"/>
    <property type="match status" value="1"/>
</dbReference>
<dbReference type="SUPFAM" id="SSF50965">
    <property type="entry name" value="Galactose oxidase, central domain"/>
    <property type="match status" value="1"/>
</dbReference>
<dbReference type="AlphaFoldDB" id="A0A835R8P2"/>
<accession>A0A835R8P2</accession>
<organism evidence="3 4">
    <name type="scientific">Vanilla planifolia</name>
    <name type="common">Vanilla</name>
    <dbReference type="NCBI Taxonomy" id="51239"/>
    <lineage>
        <taxon>Eukaryota</taxon>
        <taxon>Viridiplantae</taxon>
        <taxon>Streptophyta</taxon>
        <taxon>Embryophyta</taxon>
        <taxon>Tracheophyta</taxon>
        <taxon>Spermatophyta</taxon>
        <taxon>Magnoliopsida</taxon>
        <taxon>Liliopsida</taxon>
        <taxon>Asparagales</taxon>
        <taxon>Orchidaceae</taxon>
        <taxon>Vanilloideae</taxon>
        <taxon>Vanilleae</taxon>
        <taxon>Vanilla</taxon>
    </lineage>
</organism>
<dbReference type="InterPro" id="IPR011043">
    <property type="entry name" value="Gal_Oxase/kelch_b-propeller"/>
</dbReference>
<dbReference type="PANTHER" id="PTHR32208">
    <property type="entry name" value="SECRETED PROTEIN-RELATED"/>
    <property type="match status" value="1"/>
</dbReference>
<comment type="caution">
    <text evidence="3">The sequence shown here is derived from an EMBL/GenBank/DDBJ whole genome shotgun (WGS) entry which is preliminary data.</text>
</comment>
<gene>
    <name evidence="3" type="ORF">HPP92_009735</name>
</gene>
<dbReference type="PANTHER" id="PTHR32208:SF54">
    <property type="entry name" value="ALDEHYDE OXIDASE GLOX-LIKE"/>
    <property type="match status" value="1"/>
</dbReference>
<protein>
    <recommendedName>
        <fullName evidence="2">Glyoxal oxidase N-terminal domain-containing protein</fullName>
    </recommendedName>
</protein>
<dbReference type="EMBL" id="JADCNM010000004">
    <property type="protein sequence ID" value="KAG0487640.1"/>
    <property type="molecule type" value="Genomic_DNA"/>
</dbReference>
<name>A0A835R8P2_VANPL</name>
<dbReference type="InterPro" id="IPR037293">
    <property type="entry name" value="Gal_Oxidase_central_sf"/>
</dbReference>
<feature type="chain" id="PRO_5032334723" description="Glyoxal oxidase N-terminal domain-containing protein" evidence="1">
    <location>
        <begin position="29"/>
        <end position="433"/>
    </location>
</feature>